<organism evidence="1">
    <name type="scientific">Aspergillus arachidicola</name>
    <dbReference type="NCBI Taxonomy" id="656916"/>
    <lineage>
        <taxon>Eukaryota</taxon>
        <taxon>Fungi</taxon>
        <taxon>Dikarya</taxon>
        <taxon>Ascomycota</taxon>
        <taxon>Pezizomycotina</taxon>
        <taxon>Eurotiomycetes</taxon>
        <taxon>Eurotiomycetidae</taxon>
        <taxon>Eurotiales</taxon>
        <taxon>Aspergillaceae</taxon>
        <taxon>Aspergillus</taxon>
        <taxon>Aspergillus subgen. Circumdati</taxon>
    </lineage>
</organism>
<accession>A0A5N6XPT2</accession>
<reference evidence="1" key="1">
    <citation type="submission" date="2019-04" db="EMBL/GenBank/DDBJ databases">
        <title>Friends and foes A comparative genomics study of 23 Aspergillus species from section Flavi.</title>
        <authorList>
            <consortium name="DOE Joint Genome Institute"/>
            <person name="Kjaerbolling I."/>
            <person name="Vesth T."/>
            <person name="Frisvad J.C."/>
            <person name="Nybo J.L."/>
            <person name="Theobald S."/>
            <person name="Kildgaard S."/>
            <person name="Isbrandt T."/>
            <person name="Kuo A."/>
            <person name="Sato A."/>
            <person name="Lyhne E.K."/>
            <person name="Kogle M.E."/>
            <person name="Wiebenga A."/>
            <person name="Kun R.S."/>
            <person name="Lubbers R.J."/>
            <person name="Makela M.R."/>
            <person name="Barry K."/>
            <person name="Chovatia M."/>
            <person name="Clum A."/>
            <person name="Daum C."/>
            <person name="Haridas S."/>
            <person name="He G."/>
            <person name="LaButti K."/>
            <person name="Lipzen A."/>
            <person name="Mondo S."/>
            <person name="Riley R."/>
            <person name="Salamov A."/>
            <person name="Simmons B.A."/>
            <person name="Magnuson J.K."/>
            <person name="Henrissat B."/>
            <person name="Mortensen U.H."/>
            <person name="Larsen T.O."/>
            <person name="Devries R.P."/>
            <person name="Grigoriev I.V."/>
            <person name="Machida M."/>
            <person name="Baker S.E."/>
            <person name="Andersen M.R."/>
        </authorList>
    </citation>
    <scope>NUCLEOTIDE SEQUENCE</scope>
    <source>
        <strain evidence="1">CBS 117612</strain>
    </source>
</reference>
<dbReference type="Proteomes" id="UP000325558">
    <property type="component" value="Unassembled WGS sequence"/>
</dbReference>
<sequence>MPVHTVGDPGTILCWASDLKNAEGSEEEAQSFIPDPHDTVLSNLIYVTTSLQSYLTPFEILSLVEKKDDVGRDTLRYLAMLLEPPPPCAEPPGMADVECNVFRKLNDESQLSTHCWDQYRRHSWRSILRGNAFCEDLPVANIASSVGQARDNTLCDWWQYLRRVRTISKGENDDTMVENPSGEFPTS</sequence>
<evidence type="ECO:0000313" key="1">
    <source>
        <dbReference type="EMBL" id="KAE8334356.1"/>
    </source>
</evidence>
<name>A0A5N6XPT2_9EURO</name>
<dbReference type="OrthoDB" id="5384804at2759"/>
<dbReference type="EMBL" id="ML737291">
    <property type="protein sequence ID" value="KAE8334356.1"/>
    <property type="molecule type" value="Genomic_DNA"/>
</dbReference>
<protein>
    <submittedName>
        <fullName evidence="1">Uncharacterized protein</fullName>
    </submittedName>
</protein>
<dbReference type="AlphaFoldDB" id="A0A5N6XPT2"/>
<proteinExistence type="predicted"/>
<gene>
    <name evidence="1" type="ORF">BDV24DRAFT_170270</name>
</gene>